<dbReference type="EMBL" id="AZHD01000005">
    <property type="protein sequence ID" value="OAA63663.1"/>
    <property type="molecule type" value="Genomic_DNA"/>
</dbReference>
<gene>
    <name evidence="3" type="ORF">SPI_03826</name>
</gene>
<feature type="domain" description="Utp8 beta-propeller" evidence="2">
    <location>
        <begin position="8"/>
        <end position="184"/>
    </location>
</feature>
<dbReference type="STRING" id="1081102.A0A167WDZ3"/>
<feature type="region of interest" description="Disordered" evidence="1">
    <location>
        <begin position="539"/>
        <end position="583"/>
    </location>
</feature>
<dbReference type="Pfam" id="PF10395">
    <property type="entry name" value="Utp8_b_propeller"/>
    <property type="match status" value="1"/>
</dbReference>
<keyword evidence="4" id="KW-1185">Reference proteome</keyword>
<evidence type="ECO:0000313" key="4">
    <source>
        <dbReference type="Proteomes" id="UP000076874"/>
    </source>
</evidence>
<feature type="compositionally biased region" description="Basic and acidic residues" evidence="1">
    <location>
        <begin position="1064"/>
        <end position="1073"/>
    </location>
</feature>
<evidence type="ECO:0000256" key="1">
    <source>
        <dbReference type="SAM" id="MobiDB-lite"/>
    </source>
</evidence>
<name>A0A167WDZ3_9HYPO</name>
<evidence type="ECO:0000259" key="2">
    <source>
        <dbReference type="Pfam" id="PF10395"/>
    </source>
</evidence>
<sequence length="1082" mass="114566">MASNYHIQPPYMLASLPRSLAQPDGKCVVGEVYGQRPGTKKRRRPEVVVGVDGESANIYDIANSRLVTSYPVPPQATFLCPPCSVRYRSAVGRDATTTRYTYTATREPARKLSLFKDTVEAAGASVSTTITASLRRTSAIVSLFTVSASGSNVGVTGADVLAVDHDGQVACYDGETLQEKYAVSIAAMSQDLLPRGAVLQVEFAQLALAADVLKGLALGADYLSGVLVQKIDAEQGFNPDVLVVITAVSGRQGGVARYLHVLAIDDADSAHSPTGRPGLMQVHHMRLPSADTVEAPHHETTKVLPLNYRLDVVSGSLTVLDNGSVVSYDLARSVPRIVSRLSVPGIASFLRLSKSSVLAATPTAFSVYNPVFQSLQASTTLDDLYDSAAVGETESGERDGEDAPRRFCSLVSFFPQLELAVALVDSSLVAIQLEPPRIRSKKRRADGLLIDSIGRGVLRADDKVAEEAGSLPKSCLPGTMTAGYLAQLKEDIQTADKLLEQRDVAAFDEFLAQKLGIQAIPDWQWQRPLDTVADGADAMDEDQDEGHAPNATNGLANGLASGTGSTHEQPSKATPAKTTPPSTITTAAVAATKRVKYPQADRSWILYAIGRVFSLNQQRPDDRLRLRCTQPKSGIVNYLVDAGHLSVANLRSALRGSLRDADGDDDVLLADALPAVLAHIDPSLDLLLRWLYETTLGAPELLSAVLLLMQSLELVDRTAPDLAAGPKLLTNGYAAGENTTHNSADNNDDDDDKIHELDCLDEQLHLAEYFLQHVDNDPRDLALDIAIGKLGSCPAVATVQGLRRVFRTDEIRALVEVLRKQLVDQGWATRYLDMEDGTGGYVDNSNSSNNNNKIKDVDEQAAATPLNSSIQLIADLLCRCIDAIRPGEWLIDDAVVADAGFPGGALPAPPLSAAPATPNGVVGAFAGAANGGAAAGGDFFASLKWQVSAALEGVQEALYLRGLLGEAVRYGLNVQTTSKAAAAVSAAAVSTTTAAASAAGANGAGDHAQKPVRIGTVLSAAAPSATAGLLPLGLRPLGNLGRTDDVTPTKIVSGGEVVKRSRREKRDDQETHAFRGLTRYGV</sequence>
<proteinExistence type="predicted"/>
<organism evidence="3 4">
    <name type="scientific">Niveomyces insectorum RCEF 264</name>
    <dbReference type="NCBI Taxonomy" id="1081102"/>
    <lineage>
        <taxon>Eukaryota</taxon>
        <taxon>Fungi</taxon>
        <taxon>Dikarya</taxon>
        <taxon>Ascomycota</taxon>
        <taxon>Pezizomycotina</taxon>
        <taxon>Sordariomycetes</taxon>
        <taxon>Hypocreomycetidae</taxon>
        <taxon>Hypocreales</taxon>
        <taxon>Cordycipitaceae</taxon>
        <taxon>Niveomyces</taxon>
    </lineage>
</organism>
<dbReference type="AlphaFoldDB" id="A0A167WDZ3"/>
<feature type="region of interest" description="Disordered" evidence="1">
    <location>
        <begin position="1057"/>
        <end position="1082"/>
    </location>
</feature>
<dbReference type="Proteomes" id="UP000076874">
    <property type="component" value="Unassembled WGS sequence"/>
</dbReference>
<feature type="compositionally biased region" description="Polar residues" evidence="1">
    <location>
        <begin position="550"/>
        <end position="568"/>
    </location>
</feature>
<evidence type="ECO:0000313" key="3">
    <source>
        <dbReference type="EMBL" id="OAA63663.1"/>
    </source>
</evidence>
<protein>
    <recommendedName>
        <fullName evidence="2">Utp8 beta-propeller domain-containing protein</fullName>
    </recommendedName>
</protein>
<dbReference type="OrthoDB" id="5330858at2759"/>
<comment type="caution">
    <text evidence="3">The sequence shown here is derived from an EMBL/GenBank/DDBJ whole genome shotgun (WGS) entry which is preliminary data.</text>
</comment>
<feature type="compositionally biased region" description="Low complexity" evidence="1">
    <location>
        <begin position="571"/>
        <end position="583"/>
    </location>
</feature>
<accession>A0A167WDZ3</accession>
<reference evidence="3 4" key="1">
    <citation type="journal article" date="2016" name="Genome Biol. Evol.">
        <title>Divergent and convergent evolution of fungal pathogenicity.</title>
        <authorList>
            <person name="Shang Y."/>
            <person name="Xiao G."/>
            <person name="Zheng P."/>
            <person name="Cen K."/>
            <person name="Zhan S."/>
            <person name="Wang C."/>
        </authorList>
    </citation>
    <scope>NUCLEOTIDE SEQUENCE [LARGE SCALE GENOMIC DNA]</scope>
    <source>
        <strain evidence="3 4">RCEF 264</strain>
    </source>
</reference>
<dbReference type="InterPro" id="IPR018843">
    <property type="entry name" value="Utp8_b-prop"/>
</dbReference>